<evidence type="ECO:0000256" key="3">
    <source>
        <dbReference type="ARBA" id="ARBA00022490"/>
    </source>
</evidence>
<organism evidence="8 9">
    <name type="scientific">Babesia ovis</name>
    <dbReference type="NCBI Taxonomy" id="5869"/>
    <lineage>
        <taxon>Eukaryota</taxon>
        <taxon>Sar</taxon>
        <taxon>Alveolata</taxon>
        <taxon>Apicomplexa</taxon>
        <taxon>Aconoidasida</taxon>
        <taxon>Piroplasmida</taxon>
        <taxon>Babesiidae</taxon>
        <taxon>Babesia</taxon>
    </lineage>
</organism>
<dbReference type="GO" id="GO:0031267">
    <property type="term" value="F:small GTPase binding"/>
    <property type="evidence" value="ECO:0007669"/>
    <property type="project" value="InterPro"/>
</dbReference>
<dbReference type="EMBL" id="BLIY01000017">
    <property type="protein sequence ID" value="GFE54676.1"/>
    <property type="molecule type" value="Genomic_DNA"/>
</dbReference>
<dbReference type="OrthoDB" id="951172at2759"/>
<dbReference type="SUPFAM" id="SSF48371">
    <property type="entry name" value="ARM repeat"/>
    <property type="match status" value="1"/>
</dbReference>
<dbReference type="Pfam" id="PF13513">
    <property type="entry name" value="HEAT_EZ"/>
    <property type="match status" value="1"/>
</dbReference>
<evidence type="ECO:0000256" key="5">
    <source>
        <dbReference type="ARBA" id="ARBA00022927"/>
    </source>
</evidence>
<evidence type="ECO:0000259" key="7">
    <source>
        <dbReference type="PROSITE" id="PS50166"/>
    </source>
</evidence>
<evidence type="ECO:0000256" key="2">
    <source>
        <dbReference type="ARBA" id="ARBA00022448"/>
    </source>
</evidence>
<name>A0A9W5TBL7_BABOV</name>
<dbReference type="GO" id="GO:0006606">
    <property type="term" value="P:protein import into nucleus"/>
    <property type="evidence" value="ECO:0007669"/>
    <property type="project" value="InterPro"/>
</dbReference>
<evidence type="ECO:0000256" key="6">
    <source>
        <dbReference type="SAM" id="MobiDB-lite"/>
    </source>
</evidence>
<keyword evidence="3" id="KW-0963">Cytoplasm</keyword>
<evidence type="ECO:0000313" key="9">
    <source>
        <dbReference type="Proteomes" id="UP001057455"/>
    </source>
</evidence>
<dbReference type="Gene3D" id="1.25.10.10">
    <property type="entry name" value="Leucine-rich Repeat Variant"/>
    <property type="match status" value="1"/>
</dbReference>
<comment type="subcellular location">
    <subcellularLocation>
        <location evidence="1">Cytoplasm</location>
    </subcellularLocation>
</comment>
<evidence type="ECO:0000256" key="4">
    <source>
        <dbReference type="ARBA" id="ARBA00022737"/>
    </source>
</evidence>
<dbReference type="AlphaFoldDB" id="A0A9W5TBL7"/>
<dbReference type="GO" id="GO:0005737">
    <property type="term" value="C:cytoplasm"/>
    <property type="evidence" value="ECO:0007669"/>
    <property type="project" value="UniProtKB-SubCell"/>
</dbReference>
<dbReference type="InterPro" id="IPR040122">
    <property type="entry name" value="Importin_beta"/>
</dbReference>
<keyword evidence="5" id="KW-0653">Protein transport</keyword>
<gene>
    <name evidence="8" type="ORF">BaOVIS_020800</name>
</gene>
<keyword evidence="9" id="KW-1185">Reference proteome</keyword>
<reference evidence="8" key="1">
    <citation type="submission" date="2019-12" db="EMBL/GenBank/DDBJ databases">
        <title>Genome sequence of Babesia ovis.</title>
        <authorList>
            <person name="Yamagishi J."/>
            <person name="Sevinc F."/>
            <person name="Xuan X."/>
        </authorList>
    </citation>
    <scope>NUCLEOTIDE SEQUENCE</scope>
    <source>
        <strain evidence="8">Selcuk</strain>
    </source>
</reference>
<dbReference type="PANTHER" id="PTHR10527">
    <property type="entry name" value="IMPORTIN BETA"/>
    <property type="match status" value="1"/>
</dbReference>
<feature type="region of interest" description="Disordered" evidence="6">
    <location>
        <begin position="344"/>
        <end position="373"/>
    </location>
</feature>
<dbReference type="PROSITE" id="PS50166">
    <property type="entry name" value="IMPORTIN_B_NT"/>
    <property type="match status" value="1"/>
</dbReference>
<evidence type="ECO:0000256" key="1">
    <source>
        <dbReference type="ARBA" id="ARBA00004496"/>
    </source>
</evidence>
<evidence type="ECO:0000313" key="8">
    <source>
        <dbReference type="EMBL" id="GFE54676.1"/>
    </source>
</evidence>
<dbReference type="Pfam" id="PF03810">
    <property type="entry name" value="IBN_N"/>
    <property type="match status" value="1"/>
</dbReference>
<feature type="compositionally biased region" description="Basic and acidic residues" evidence="6">
    <location>
        <begin position="349"/>
        <end position="360"/>
    </location>
</feature>
<dbReference type="InterPro" id="IPR016024">
    <property type="entry name" value="ARM-type_fold"/>
</dbReference>
<keyword evidence="4" id="KW-0677">Repeat</keyword>
<proteinExistence type="predicted"/>
<keyword evidence="2" id="KW-0813">Transport</keyword>
<dbReference type="Proteomes" id="UP001057455">
    <property type="component" value="Unassembled WGS sequence"/>
</dbReference>
<sequence>MSLADNPSYIQLLSVLQKSDQPDTRTQKDVADFIAQFEANERCCVLYFLEAALAAPALHMRQMAALCLKRAINVRWSTLDPDVKVQLKSGLVRGIQIDDSEVRTMFGSAFVALFAVEGYEHWPEAPGILLNLLTDCPNEIVKETAGSTLVMLVEDMTSENRSDEKPLGKAAWDHFINFVSKDLLPKLLELARTVPRCLSFCCKMLCSLMDTGTFNQILFDQNFATFWSLLGSIAHNQDPWVRKCVLKGMIETWNRSPLHILDNSAAVFGFVINCTREGDYSVQIEALQFWAQVLKNRLDEPIHLRLVECLRAHLAQLVPVLMELTKYSSWDYMSMDESHFEEDNAAVPDRLEDVPPRPEGEMSADEDEESATWGNNWTSRKGAALALDYISQVFGQDTEILQFLLEHIETRLSNEADWEVRESAVLVLGAIARGCALAMAPYLPKVVQYLIDLTHHPKPLMRSIACWCLSRYAGWACQSQQGNNQSWLEPVLMAVLQRVLDRNKRVQEAACSALASFIEDGGSQLVPYLQSMVETVVQALSCYQARNLMFCYDTIGTMGQVFGEALPQLPCGQYLMQSVIHRLGTTETHMPQFLALMDCVSYLVQCWQMMYLPYAEITLSRAMNAVFEVLYDAKTFEITSGASDLPRWDIIGCALDVIATVITSLQEQGGQLVEKVGITLDPGVAKELGIIAPSGDTPTNHRPRMSIPDMIKLCCQCTVPTVLQSTFALLGDIAWHSAAVVATEPIISCLNCHLLSPSRVVCNNVCWALGVLVQTPAGRERLKPFFNELFPKLVELVKSETELMVLQNICITIGFFAEAYPGLVSPHMPQFLEPWLGYIAKSRNDREKAQALAAITTCVIAASATVPPGGLAALTRVVLECPPWCKELDIAVHALAQRVSQSPHEWAALSDVEKKDLSQRASVDRN</sequence>
<dbReference type="InterPro" id="IPR011989">
    <property type="entry name" value="ARM-like"/>
</dbReference>
<comment type="caution">
    <text evidence="8">The sequence shown here is derived from an EMBL/GenBank/DDBJ whole genome shotgun (WGS) entry which is preliminary data.</text>
</comment>
<accession>A0A9W5TBL7</accession>
<feature type="domain" description="Importin N-terminal" evidence="7">
    <location>
        <begin position="58"/>
        <end position="97"/>
    </location>
</feature>
<protein>
    <submittedName>
        <fullName evidence="8">HEAT repeat-containing protein</fullName>
    </submittedName>
</protein>
<dbReference type="InterPro" id="IPR001494">
    <property type="entry name" value="Importin-beta_N"/>
</dbReference>